<dbReference type="PANTHER" id="PTHR28526:SF1">
    <property type="entry name" value="ANAPHASE-PROMOTING COMPLEX SUBUNIT 13"/>
    <property type="match status" value="1"/>
</dbReference>
<protein>
    <submittedName>
        <fullName evidence="7">Uncharacterized protein</fullName>
    </submittedName>
</protein>
<dbReference type="Pfam" id="PF05839">
    <property type="entry name" value="Apc13p"/>
    <property type="match status" value="2"/>
</dbReference>
<comment type="similarity">
    <text evidence="1">Belongs to the APC13 family.</text>
</comment>
<evidence type="ECO:0000313" key="8">
    <source>
        <dbReference type="Proteomes" id="UP000310066"/>
    </source>
</evidence>
<dbReference type="PANTHER" id="PTHR28526">
    <property type="entry name" value="ANAPHASE-PROMOTING COMPLEX SUBUNIT 13"/>
    <property type="match status" value="1"/>
</dbReference>
<dbReference type="OrthoDB" id="2351920at2759"/>
<feature type="region of interest" description="Disordered" evidence="6">
    <location>
        <begin position="117"/>
        <end position="136"/>
    </location>
</feature>
<keyword evidence="2" id="KW-0132">Cell division</keyword>
<evidence type="ECO:0000313" key="7">
    <source>
        <dbReference type="EMBL" id="TKA41445.1"/>
    </source>
</evidence>
<dbReference type="AlphaFoldDB" id="A0A4U0V1G5"/>
<evidence type="ECO:0000256" key="1">
    <source>
        <dbReference type="ARBA" id="ARBA00006940"/>
    </source>
</evidence>
<evidence type="ECO:0000256" key="3">
    <source>
        <dbReference type="ARBA" id="ARBA00022776"/>
    </source>
</evidence>
<organism evidence="7 8">
    <name type="scientific">Friedmanniomyces endolithicus</name>
    <dbReference type="NCBI Taxonomy" id="329885"/>
    <lineage>
        <taxon>Eukaryota</taxon>
        <taxon>Fungi</taxon>
        <taxon>Dikarya</taxon>
        <taxon>Ascomycota</taxon>
        <taxon>Pezizomycotina</taxon>
        <taxon>Dothideomycetes</taxon>
        <taxon>Dothideomycetidae</taxon>
        <taxon>Mycosphaerellales</taxon>
        <taxon>Teratosphaeriaceae</taxon>
        <taxon>Friedmanniomyces</taxon>
    </lineage>
</organism>
<comment type="caution">
    <text evidence="7">The sequence shown here is derived from an EMBL/GenBank/DDBJ whole genome shotgun (WGS) entry which is preliminary data.</text>
</comment>
<dbReference type="GO" id="GO:0005680">
    <property type="term" value="C:anaphase-promoting complex"/>
    <property type="evidence" value="ECO:0007669"/>
    <property type="project" value="InterPro"/>
</dbReference>
<sequence>MTQSRDSSFTYVHLHSPHHVDLLEDFTRLPRPTTASTTTTSSSFATNPSTSSRGRLLLSEDIYVEARHQPVNSDEEDDVVPEQHAAFGIQRATLRALGRETAWRDLGVEGLMGGGPPVGGGRGVQGVGRGTVVTLR</sequence>
<dbReference type="Proteomes" id="UP000310066">
    <property type="component" value="Unassembled WGS sequence"/>
</dbReference>
<accession>A0A4U0V1G5</accession>
<keyword evidence="5" id="KW-0131">Cell cycle</keyword>
<dbReference type="InterPro" id="IPR008401">
    <property type="entry name" value="Apc13"/>
</dbReference>
<evidence type="ECO:0000256" key="4">
    <source>
        <dbReference type="ARBA" id="ARBA00022786"/>
    </source>
</evidence>
<proteinExistence type="inferred from homology"/>
<reference evidence="7 8" key="1">
    <citation type="submission" date="2017-03" db="EMBL/GenBank/DDBJ databases">
        <title>Genomes of endolithic fungi from Antarctica.</title>
        <authorList>
            <person name="Coleine C."/>
            <person name="Masonjones S."/>
            <person name="Stajich J.E."/>
        </authorList>
    </citation>
    <scope>NUCLEOTIDE SEQUENCE [LARGE SCALE GENOMIC DNA]</scope>
    <source>
        <strain evidence="7 8">CCFEE 5311</strain>
    </source>
</reference>
<evidence type="ECO:0000256" key="5">
    <source>
        <dbReference type="ARBA" id="ARBA00023306"/>
    </source>
</evidence>
<evidence type="ECO:0000256" key="2">
    <source>
        <dbReference type="ARBA" id="ARBA00022618"/>
    </source>
</evidence>
<keyword evidence="4" id="KW-0833">Ubl conjugation pathway</keyword>
<dbReference type="EMBL" id="NAJP01000028">
    <property type="protein sequence ID" value="TKA41445.1"/>
    <property type="molecule type" value="Genomic_DNA"/>
</dbReference>
<feature type="compositionally biased region" description="Low complexity" evidence="6">
    <location>
        <begin position="32"/>
        <end position="52"/>
    </location>
</feature>
<evidence type="ECO:0000256" key="6">
    <source>
        <dbReference type="SAM" id="MobiDB-lite"/>
    </source>
</evidence>
<feature type="compositionally biased region" description="Gly residues" evidence="6">
    <location>
        <begin position="117"/>
        <end position="129"/>
    </location>
</feature>
<keyword evidence="3" id="KW-0498">Mitosis</keyword>
<gene>
    <name evidence="7" type="ORF">B0A54_06348</name>
</gene>
<dbReference type="GO" id="GO:0051301">
    <property type="term" value="P:cell division"/>
    <property type="evidence" value="ECO:0007669"/>
    <property type="project" value="UniProtKB-KW"/>
</dbReference>
<feature type="region of interest" description="Disordered" evidence="6">
    <location>
        <begin position="31"/>
        <end position="52"/>
    </location>
</feature>
<name>A0A4U0V1G5_9PEZI</name>